<organism evidence="2 3">
    <name type="scientific">Algoriphagus taiwanensis</name>
    <dbReference type="NCBI Taxonomy" id="1445656"/>
    <lineage>
        <taxon>Bacteria</taxon>
        <taxon>Pseudomonadati</taxon>
        <taxon>Bacteroidota</taxon>
        <taxon>Cytophagia</taxon>
        <taxon>Cytophagales</taxon>
        <taxon>Cyclobacteriaceae</taxon>
        <taxon>Algoriphagus</taxon>
    </lineage>
</organism>
<comment type="caution">
    <text evidence="2">The sequence shown here is derived from an EMBL/GenBank/DDBJ whole genome shotgun (WGS) entry which is preliminary data.</text>
</comment>
<proteinExistence type="predicted"/>
<evidence type="ECO:0000313" key="3">
    <source>
        <dbReference type="Proteomes" id="UP001307705"/>
    </source>
</evidence>
<accession>A0ABQ6Q1Y1</accession>
<dbReference type="RefSeq" id="WP_338228915.1">
    <property type="nucleotide sequence ID" value="NZ_BTPE01000007.1"/>
</dbReference>
<reference evidence="2 3" key="1">
    <citation type="submission" date="2023-08" db="EMBL/GenBank/DDBJ databases">
        <title>Draft genome sequence of Algoriphagus taiwanensis.</title>
        <authorList>
            <person name="Takatani N."/>
            <person name="Hosokawa M."/>
            <person name="Sawabe T."/>
        </authorList>
    </citation>
    <scope>NUCLEOTIDE SEQUENCE [LARGE SCALE GENOMIC DNA]</scope>
    <source>
        <strain evidence="2 3">JCM 19755</strain>
    </source>
</reference>
<evidence type="ECO:0000313" key="2">
    <source>
        <dbReference type="EMBL" id="GMQ34083.1"/>
    </source>
</evidence>
<evidence type="ECO:0000256" key="1">
    <source>
        <dbReference type="SAM" id="SignalP"/>
    </source>
</evidence>
<keyword evidence="3" id="KW-1185">Reference proteome</keyword>
<feature type="chain" id="PRO_5046573956" evidence="1">
    <location>
        <begin position="25"/>
        <end position="126"/>
    </location>
</feature>
<name>A0ABQ6Q1Y1_9BACT</name>
<gene>
    <name evidence="2" type="ORF">Ataiwa_23550</name>
</gene>
<dbReference type="Proteomes" id="UP001307705">
    <property type="component" value="Unassembled WGS sequence"/>
</dbReference>
<feature type="signal peptide" evidence="1">
    <location>
        <begin position="1"/>
        <end position="24"/>
    </location>
</feature>
<dbReference type="EMBL" id="BTPE01000007">
    <property type="protein sequence ID" value="GMQ34083.1"/>
    <property type="molecule type" value="Genomic_DNA"/>
</dbReference>
<sequence>MTKSGFLFLLILSFAGFSSYGQEAEAKTVVFKTRCVSSLEEPGNPLFVIFVGDLTGEFEDKDIRGINPDHIKEMKVLKTPDAVKEYGEAAKNGAILIWLKDEALNQLPKAMVKGLSKMKSADLSPL</sequence>
<protein>
    <submittedName>
        <fullName evidence="2">Uncharacterized protein</fullName>
    </submittedName>
</protein>
<keyword evidence="1" id="KW-0732">Signal</keyword>